<dbReference type="Proteomes" id="UP000001107">
    <property type="component" value="Chromosome"/>
</dbReference>
<comment type="subcellular location">
    <subcellularLocation>
        <location evidence="1">Cell membrane</location>
        <topology evidence="1">Multi-pass membrane protein</topology>
    </subcellularLocation>
</comment>
<evidence type="ECO:0000256" key="8">
    <source>
        <dbReference type="SAM" id="Phobius"/>
    </source>
</evidence>
<feature type="transmembrane region" description="Helical" evidence="8">
    <location>
        <begin position="166"/>
        <end position="188"/>
    </location>
</feature>
<proteinExistence type="inferred from homology"/>
<evidence type="ECO:0000313" key="9">
    <source>
        <dbReference type="EMBL" id="ABR54405.1"/>
    </source>
</evidence>
<keyword evidence="3" id="KW-0813">Transport</keyword>
<feature type="transmembrane region" description="Helical" evidence="8">
    <location>
        <begin position="296"/>
        <end position="316"/>
    </location>
</feature>
<dbReference type="eggNOG" id="arCOG01007">
    <property type="taxonomic scope" value="Archaea"/>
</dbReference>
<dbReference type="GO" id="GO:0005886">
    <property type="term" value="C:plasma membrane"/>
    <property type="evidence" value="ECO:0007669"/>
    <property type="project" value="UniProtKB-SubCell"/>
</dbReference>
<evidence type="ECO:0000256" key="5">
    <source>
        <dbReference type="ARBA" id="ARBA00022692"/>
    </source>
</evidence>
<dbReference type="AlphaFoldDB" id="A6UPI3"/>
<dbReference type="InterPro" id="IPR000522">
    <property type="entry name" value="ABC_transptr_permease_BtuC"/>
</dbReference>
<dbReference type="RefSeq" id="WP_011972308.1">
    <property type="nucleotide sequence ID" value="NC_009634.1"/>
</dbReference>
<keyword evidence="4" id="KW-1003">Cell membrane</keyword>
<accession>A6UPI3</accession>
<feature type="transmembrane region" description="Helical" evidence="8">
    <location>
        <begin position="259"/>
        <end position="281"/>
    </location>
</feature>
<name>A6UPI3_METVS</name>
<dbReference type="FunFam" id="1.10.3470.10:FF:000001">
    <property type="entry name" value="Vitamin B12 ABC transporter permease BtuC"/>
    <property type="match status" value="1"/>
</dbReference>
<dbReference type="Gene3D" id="1.10.3470.10">
    <property type="entry name" value="ABC transporter involved in vitamin B12 uptake, BtuC"/>
    <property type="match status" value="1"/>
</dbReference>
<dbReference type="PANTHER" id="PTHR30472">
    <property type="entry name" value="FERRIC ENTEROBACTIN TRANSPORT SYSTEM PERMEASE PROTEIN"/>
    <property type="match status" value="1"/>
</dbReference>
<dbReference type="OrthoDB" id="27848at2157"/>
<feature type="transmembrane region" description="Helical" evidence="8">
    <location>
        <begin position="132"/>
        <end position="154"/>
    </location>
</feature>
<dbReference type="HOGENOM" id="CLU_013016_0_0_2"/>
<comment type="similarity">
    <text evidence="2">Belongs to the binding-protein-dependent transport system permease family. FecCD subfamily.</text>
</comment>
<feature type="transmembrane region" description="Helical" evidence="8">
    <location>
        <begin position="16"/>
        <end position="34"/>
    </location>
</feature>
<dbReference type="KEGG" id="mvn:Mevan_0498"/>
<feature type="transmembrane region" description="Helical" evidence="8">
    <location>
        <begin position="208"/>
        <end position="228"/>
    </location>
</feature>
<evidence type="ECO:0000313" key="10">
    <source>
        <dbReference type="Proteomes" id="UP000001107"/>
    </source>
</evidence>
<sequence>MENVTNNYKKFTAKKILFGIILSIVLILLIIYALCSGDYPLTISQIISALLGNESGPVNLVIWNIRIPRILAAIICGIALSTAGAVMQCTLKNPLASPFTLGVSQGAMFGACLAIVFFGVGSSTSAGKISVISHYPITVFAFLGSLLGVAAILLISRLKNLAPEALVLAGVAVSSLFTAGTTLLQYFADSIQLAAMVYWSFGDLGRPLWPEVKIMAVVTTISLIYFIYKRWDYNALESGEETAKSLGVHTDRVRIMGMLFSSLVTSVCVAFLGIIGFVGLICPHIVRITVGGDYRHLIPLCALFGAILVLAADTFARTIISPIVLPVGILTSFLGAPMFLYLLMKMYKK</sequence>
<dbReference type="InterPro" id="IPR037294">
    <property type="entry name" value="ABC_BtuC-like"/>
</dbReference>
<evidence type="ECO:0000256" key="6">
    <source>
        <dbReference type="ARBA" id="ARBA00022989"/>
    </source>
</evidence>
<evidence type="ECO:0000256" key="3">
    <source>
        <dbReference type="ARBA" id="ARBA00022448"/>
    </source>
</evidence>
<keyword evidence="6 8" id="KW-1133">Transmembrane helix</keyword>
<feature type="transmembrane region" description="Helical" evidence="8">
    <location>
        <begin position="99"/>
        <end position="120"/>
    </location>
</feature>
<reference evidence="9" key="1">
    <citation type="submission" date="2007-06" db="EMBL/GenBank/DDBJ databases">
        <title>Complete sequence of Methanococcus vannielii SB.</title>
        <authorList>
            <consortium name="US DOE Joint Genome Institute"/>
            <person name="Copeland A."/>
            <person name="Lucas S."/>
            <person name="Lapidus A."/>
            <person name="Barry K."/>
            <person name="Glavina del Rio T."/>
            <person name="Dalin E."/>
            <person name="Tice H."/>
            <person name="Pitluck S."/>
            <person name="Chain P."/>
            <person name="Malfatti S."/>
            <person name="Shin M."/>
            <person name="Vergez L."/>
            <person name="Schmutz J."/>
            <person name="Larimer F."/>
            <person name="Land M."/>
            <person name="Hauser L."/>
            <person name="Kyrpides N."/>
            <person name="Anderson I."/>
            <person name="Sieprawska-Lupa M."/>
            <person name="Whitman W.B."/>
            <person name="Richardson P."/>
        </authorList>
    </citation>
    <scope>NUCLEOTIDE SEQUENCE [LARGE SCALE GENOMIC DNA]</scope>
    <source>
        <strain evidence="9">SB</strain>
    </source>
</reference>
<dbReference type="PANTHER" id="PTHR30472:SF25">
    <property type="entry name" value="ABC TRANSPORTER PERMEASE PROTEIN MJ0876-RELATED"/>
    <property type="match status" value="1"/>
</dbReference>
<keyword evidence="10" id="KW-1185">Reference proteome</keyword>
<dbReference type="SUPFAM" id="SSF81345">
    <property type="entry name" value="ABC transporter involved in vitamin B12 uptake, BtuC"/>
    <property type="match status" value="1"/>
</dbReference>
<dbReference type="GO" id="GO:0022857">
    <property type="term" value="F:transmembrane transporter activity"/>
    <property type="evidence" value="ECO:0007669"/>
    <property type="project" value="InterPro"/>
</dbReference>
<keyword evidence="5 8" id="KW-0812">Transmembrane</keyword>
<keyword evidence="7 8" id="KW-0472">Membrane</keyword>
<dbReference type="CDD" id="cd06550">
    <property type="entry name" value="TM_ABC_iron-siderophores_like"/>
    <property type="match status" value="1"/>
</dbReference>
<dbReference type="GeneID" id="5325577"/>
<evidence type="ECO:0000256" key="7">
    <source>
        <dbReference type="ARBA" id="ARBA00023136"/>
    </source>
</evidence>
<protein>
    <submittedName>
        <fullName evidence="9">Transport system permease protein</fullName>
    </submittedName>
</protein>
<dbReference type="STRING" id="406327.Mevan_0498"/>
<gene>
    <name evidence="9" type="ordered locus">Mevan_0498</name>
</gene>
<dbReference type="Pfam" id="PF01032">
    <property type="entry name" value="FecCD"/>
    <property type="match status" value="1"/>
</dbReference>
<evidence type="ECO:0000256" key="1">
    <source>
        <dbReference type="ARBA" id="ARBA00004651"/>
    </source>
</evidence>
<organism evidence="9 10">
    <name type="scientific">Methanococcus vannielii (strain ATCC 35089 / DSM 1224 / JCM 13029 / OCM 148 / SB)</name>
    <dbReference type="NCBI Taxonomy" id="406327"/>
    <lineage>
        <taxon>Archaea</taxon>
        <taxon>Methanobacteriati</taxon>
        <taxon>Methanobacteriota</taxon>
        <taxon>Methanomada group</taxon>
        <taxon>Methanococci</taxon>
        <taxon>Methanococcales</taxon>
        <taxon>Methanococcaceae</taxon>
        <taxon>Methanococcus</taxon>
    </lineage>
</organism>
<feature type="transmembrane region" description="Helical" evidence="8">
    <location>
        <begin position="323"/>
        <end position="344"/>
    </location>
</feature>
<feature type="transmembrane region" description="Helical" evidence="8">
    <location>
        <begin position="67"/>
        <end position="87"/>
    </location>
</feature>
<evidence type="ECO:0000256" key="4">
    <source>
        <dbReference type="ARBA" id="ARBA00022475"/>
    </source>
</evidence>
<evidence type="ECO:0000256" key="2">
    <source>
        <dbReference type="ARBA" id="ARBA00007935"/>
    </source>
</evidence>
<dbReference type="GO" id="GO:0033214">
    <property type="term" value="P:siderophore-iron import into cell"/>
    <property type="evidence" value="ECO:0007669"/>
    <property type="project" value="TreeGrafter"/>
</dbReference>
<dbReference type="EMBL" id="CP000742">
    <property type="protein sequence ID" value="ABR54405.1"/>
    <property type="molecule type" value="Genomic_DNA"/>
</dbReference>